<name>A0ABX9XRF9_9PSED</name>
<keyword evidence="1" id="KW-0472">Membrane</keyword>
<dbReference type="EMBL" id="RKKU01000001">
    <property type="protein sequence ID" value="ROZ88473.1"/>
    <property type="molecule type" value="Genomic_DNA"/>
</dbReference>
<evidence type="ECO:0000256" key="1">
    <source>
        <dbReference type="SAM" id="Phobius"/>
    </source>
</evidence>
<sequence>MKIIGGSFGLKGHAFVAGDIFAVEGSTKQDYRADEIVSVNARIEKSRKFGVLGFITGALLFTVLGSLLLGPLGAVLGFVISIAGSFYSNTTNIVDIEFRDGKKLSAEGSPRAIGKITRFAKN</sequence>
<protein>
    <submittedName>
        <fullName evidence="2">Uncharacterized protein</fullName>
    </submittedName>
</protein>
<keyword evidence="3" id="KW-1185">Reference proteome</keyword>
<evidence type="ECO:0000313" key="2">
    <source>
        <dbReference type="EMBL" id="ROZ88473.1"/>
    </source>
</evidence>
<organism evidence="2 3">
    <name type="scientific">Pseudomonas neustonica</name>
    <dbReference type="NCBI Taxonomy" id="2487346"/>
    <lineage>
        <taxon>Bacteria</taxon>
        <taxon>Pseudomonadati</taxon>
        <taxon>Pseudomonadota</taxon>
        <taxon>Gammaproteobacteria</taxon>
        <taxon>Pseudomonadales</taxon>
        <taxon>Pseudomonadaceae</taxon>
        <taxon>Pseudomonas</taxon>
    </lineage>
</organism>
<gene>
    <name evidence="2" type="ORF">EF096_01930</name>
</gene>
<keyword evidence="1" id="KW-1133">Transmembrane helix</keyword>
<accession>A0ABX9XRF9</accession>
<feature type="transmembrane region" description="Helical" evidence="1">
    <location>
        <begin position="49"/>
        <end position="69"/>
    </location>
</feature>
<keyword evidence="1" id="KW-0812">Transmembrane</keyword>
<dbReference type="Proteomes" id="UP000275199">
    <property type="component" value="Unassembled WGS sequence"/>
</dbReference>
<reference evidence="2 3" key="1">
    <citation type="submission" date="2018-11" db="EMBL/GenBank/DDBJ databases">
        <authorList>
            <person name="Jang G.I."/>
            <person name="Hwang C.Y."/>
        </authorList>
    </citation>
    <scope>NUCLEOTIDE SEQUENCE [LARGE SCALE GENOMIC DNA]</scope>
    <source>
        <strain evidence="2 3">SSM26</strain>
    </source>
</reference>
<proteinExistence type="predicted"/>
<comment type="caution">
    <text evidence="2">The sequence shown here is derived from an EMBL/GenBank/DDBJ whole genome shotgun (WGS) entry which is preliminary data.</text>
</comment>
<feature type="transmembrane region" description="Helical" evidence="1">
    <location>
        <begin position="75"/>
        <end position="94"/>
    </location>
</feature>
<evidence type="ECO:0000313" key="3">
    <source>
        <dbReference type="Proteomes" id="UP000275199"/>
    </source>
</evidence>
<dbReference type="RefSeq" id="WP_123887911.1">
    <property type="nucleotide sequence ID" value="NZ_RKKU01000001.1"/>
</dbReference>